<dbReference type="Pfam" id="PF13638">
    <property type="entry name" value="PIN_4"/>
    <property type="match status" value="1"/>
</dbReference>
<dbReference type="WormBase" id="Y54F10AL.2a">
    <property type="protein sequence ID" value="CE32984"/>
    <property type="gene ID" value="WBGene00004884"/>
    <property type="gene designation" value="smg-6"/>
</dbReference>
<feature type="compositionally biased region" description="Low complexity" evidence="6">
    <location>
        <begin position="72"/>
        <end position="87"/>
    </location>
</feature>
<dbReference type="FunCoup" id="Q9BL68">
    <property type="interactions" value="2095"/>
</dbReference>
<evidence type="ECO:0000313" key="8">
    <source>
        <dbReference type="EMBL" id="CCD68644.1"/>
    </source>
</evidence>
<dbReference type="Gene3D" id="1.25.40.10">
    <property type="entry name" value="Tetratricopeptide repeat domain"/>
    <property type="match status" value="1"/>
</dbReference>
<feature type="compositionally biased region" description="Basic and acidic residues" evidence="6">
    <location>
        <begin position="319"/>
        <end position="328"/>
    </location>
</feature>
<dbReference type="InterPro" id="IPR045153">
    <property type="entry name" value="Est1/Ebs1-like"/>
</dbReference>
<feature type="compositionally biased region" description="Polar residues" evidence="6">
    <location>
        <begin position="201"/>
        <end position="216"/>
    </location>
</feature>
<feature type="compositionally biased region" description="Basic and acidic residues" evidence="6">
    <location>
        <begin position="98"/>
        <end position="108"/>
    </location>
</feature>
<proteinExistence type="evidence at protein level"/>
<evidence type="ECO:0000256" key="4">
    <source>
        <dbReference type="ARBA" id="ARBA00023161"/>
    </source>
</evidence>
<evidence type="ECO:0000256" key="3">
    <source>
        <dbReference type="ARBA" id="ARBA00022490"/>
    </source>
</evidence>
<dbReference type="OMA" id="QDHWVGE"/>
<dbReference type="AGR" id="WB:WBGene00004884"/>
<evidence type="ECO:0000256" key="5">
    <source>
        <dbReference type="ARBA" id="ARBA00023242"/>
    </source>
</evidence>
<keyword evidence="3" id="KW-0963">Cytoplasm</keyword>
<dbReference type="SMR" id="Q9BL68"/>
<evidence type="ECO:0000313" key="9">
    <source>
        <dbReference type="Proteomes" id="UP000001940"/>
    </source>
</evidence>
<dbReference type="Reactome" id="R-CEL-975957">
    <property type="pathway name" value="Nonsense Mediated Decay (NMD) enhanced by the Exon Junction Complex (EJC)"/>
</dbReference>
<evidence type="ECO:0007829" key="11">
    <source>
        <dbReference type="PeptideAtlas" id="Q9BL68"/>
    </source>
</evidence>
<dbReference type="PhylomeDB" id="Q9BL68"/>
<gene>
    <name evidence="8 10" type="primary">smg-6</name>
    <name evidence="8" type="ORF">CELE_Y54F10AL.2</name>
    <name evidence="10" type="ORF">Y54F10AL.2</name>
</gene>
<accession>Q9BL68</accession>
<dbReference type="RefSeq" id="NP_497566.3">
    <property type="nucleotide sequence ID" value="NM_065165.7"/>
</dbReference>
<dbReference type="GO" id="GO:0042162">
    <property type="term" value="F:telomeric DNA binding"/>
    <property type="evidence" value="ECO:0000318"/>
    <property type="project" value="GO_Central"/>
</dbReference>
<keyword evidence="4" id="KW-0866">Nonsense-mediated mRNA decay</keyword>
<dbReference type="HOGENOM" id="CLU_294969_0_0_1"/>
<dbReference type="InParanoid" id="Q9BL68"/>
<feature type="compositionally biased region" description="Basic and acidic residues" evidence="6">
    <location>
        <begin position="472"/>
        <end position="487"/>
    </location>
</feature>
<dbReference type="UCSC" id="Y54F10AL.2c">
    <property type="organism name" value="c. elegans"/>
</dbReference>
<dbReference type="Bgee" id="WBGene00004884">
    <property type="expression patterns" value="Expressed in embryo and 4 other cell types or tissues"/>
</dbReference>
<dbReference type="InterPro" id="IPR002716">
    <property type="entry name" value="PIN_dom"/>
</dbReference>
<dbReference type="InterPro" id="IPR011990">
    <property type="entry name" value="TPR-like_helical_dom_sf"/>
</dbReference>
<dbReference type="GO" id="GO:0005697">
    <property type="term" value="C:telomerase holoenzyme complex"/>
    <property type="evidence" value="ECO:0000318"/>
    <property type="project" value="GO_Central"/>
</dbReference>
<dbReference type="DIP" id="DIP-26703N"/>
<feature type="region of interest" description="Disordered" evidence="6">
    <location>
        <begin position="268"/>
        <end position="487"/>
    </location>
</feature>
<dbReference type="Pfam" id="PF10373">
    <property type="entry name" value="EST1_DNA_bind"/>
    <property type="match status" value="1"/>
</dbReference>
<feature type="domain" description="PIN" evidence="7">
    <location>
        <begin position="1065"/>
        <end position="1219"/>
    </location>
</feature>
<keyword evidence="9" id="KW-1185">Reference proteome</keyword>
<dbReference type="InterPro" id="IPR019458">
    <property type="entry name" value="Est1-like_N"/>
</dbReference>
<evidence type="ECO:0000313" key="10">
    <source>
        <dbReference type="WormBase" id="Y54F10AL.2a"/>
    </source>
</evidence>
<dbReference type="GO" id="GO:0030538">
    <property type="term" value="P:embryonic genitalia morphogenesis"/>
    <property type="evidence" value="ECO:0000315"/>
    <property type="project" value="WormBase"/>
</dbReference>
<dbReference type="SMART" id="SM00670">
    <property type="entry name" value="PINc"/>
    <property type="match status" value="1"/>
</dbReference>
<dbReference type="PANTHER" id="PTHR15696:SF38">
    <property type="entry name" value="PIN DOMAIN-CONTAINING PROTEIN"/>
    <property type="match status" value="1"/>
</dbReference>
<dbReference type="Pfam" id="PF10374">
    <property type="entry name" value="EST1"/>
    <property type="match status" value="1"/>
</dbReference>
<dbReference type="InterPro" id="IPR018834">
    <property type="entry name" value="DNA/RNA-bd_Est1-type"/>
</dbReference>
<feature type="region of interest" description="Disordered" evidence="6">
    <location>
        <begin position="1"/>
        <end position="216"/>
    </location>
</feature>
<dbReference type="GO" id="GO:0000184">
    <property type="term" value="P:nuclear-transcribed mRNA catabolic process, nonsense-mediated decay"/>
    <property type="evidence" value="ECO:0000315"/>
    <property type="project" value="WormBase"/>
</dbReference>
<dbReference type="EMBL" id="BX284603">
    <property type="protein sequence ID" value="CCD68644.1"/>
    <property type="molecule type" value="Genomic_DNA"/>
</dbReference>
<dbReference type="Gene3D" id="3.40.50.1010">
    <property type="entry name" value="5'-nuclease"/>
    <property type="match status" value="1"/>
</dbReference>
<dbReference type="PeptideAtlas" id="Q9BL68"/>
<feature type="compositionally biased region" description="Polar residues" evidence="6">
    <location>
        <begin position="352"/>
        <end position="364"/>
    </location>
</feature>
<dbReference type="GeneID" id="175367"/>
<dbReference type="InterPro" id="IPR029060">
    <property type="entry name" value="PIN-like_dom_sf"/>
</dbReference>
<dbReference type="STRING" id="6239.Y54F10AL.2a.1"/>
<dbReference type="PaxDb" id="6239-Y54F10AL.2a"/>
<comment type="subcellular location">
    <subcellularLocation>
        <location evidence="2">Cytoplasm</location>
    </subcellularLocation>
    <subcellularLocation>
        <location evidence="1">Nucleus</location>
    </subcellularLocation>
</comment>
<feature type="region of interest" description="Disordered" evidence="6">
    <location>
        <begin position="1022"/>
        <end position="1045"/>
    </location>
</feature>
<name>Q9BL68_CAEEL</name>
<dbReference type="Proteomes" id="UP000001940">
    <property type="component" value="Chromosome III"/>
</dbReference>
<dbReference type="GO" id="GO:0005737">
    <property type="term" value="C:cytoplasm"/>
    <property type="evidence" value="ECO:0007669"/>
    <property type="project" value="UniProtKB-SubCell"/>
</dbReference>
<dbReference type="ExpressionAtlas" id="Q9BL68">
    <property type="expression patterns" value="baseline and differential"/>
</dbReference>
<dbReference type="OrthoDB" id="2017974at2759"/>
<dbReference type="GO" id="GO:0070034">
    <property type="term" value="F:telomerase RNA binding"/>
    <property type="evidence" value="ECO:0000318"/>
    <property type="project" value="GO_Central"/>
</dbReference>
<feature type="compositionally biased region" description="Polar residues" evidence="6">
    <location>
        <begin position="54"/>
        <end position="64"/>
    </location>
</feature>
<protein>
    <submittedName>
        <fullName evidence="8">PIN domain-containing protein</fullName>
    </submittedName>
</protein>
<evidence type="ECO:0000256" key="1">
    <source>
        <dbReference type="ARBA" id="ARBA00004123"/>
    </source>
</evidence>
<keyword evidence="11" id="KW-1267">Proteomics identification</keyword>
<evidence type="ECO:0000256" key="2">
    <source>
        <dbReference type="ARBA" id="ARBA00004496"/>
    </source>
</evidence>
<feature type="compositionally biased region" description="Polar residues" evidence="6">
    <location>
        <begin position="109"/>
        <end position="128"/>
    </location>
</feature>
<keyword evidence="5" id="KW-0539">Nucleus</keyword>
<feature type="compositionally biased region" description="Low complexity" evidence="6">
    <location>
        <begin position="289"/>
        <end position="300"/>
    </location>
</feature>
<dbReference type="GO" id="GO:0035194">
    <property type="term" value="P:regulatory ncRNA-mediated post-transcriptional gene silencing"/>
    <property type="evidence" value="ECO:0000315"/>
    <property type="project" value="WormBase"/>
</dbReference>
<dbReference type="eggNOG" id="KOG2162">
    <property type="taxonomic scope" value="Eukaryota"/>
</dbReference>
<sequence length="1241" mass="140311">MNGDTDASSSRTGAPRKPRPEIQIYRPGMLRQGGSTKSLSSTNEEARPPRPEKLNTTTTTMSGNSRRRSNDTDSVTSRGGSGSTTPDANVINAMNERGGGRNRFEKGYRQQQRTDGPSNYNSTQSLYDTRQHGGYMEYQGNHRSNHRNNGRYSNQQHQQHRQPFERPGGNHYTRGFNERASMRGDGAIARRPQGSRRQRNDSINSTQSEMPPQTGAQLHIDTSFDSASQCGASSNFSMNSLGEAFSFEEMCQNLQNFASMDWSKEVENEFAMQKEQEEEEERRMEQKLQEAAAQEAQKAASPRRNNRRNNRRGGGNSRYHPDESDRESSFGGSIAEEKEEEEAEEELKSGERTPTSVRSGNSYNPRVLYQRTRGANDENHPKRRDAAVEKKPKEPRRYRGEHDDRDDDASEYHGTLENHMSSGRLAGRIQIVQRSQNGTEAGGNRNRQSSEEKPRTYQKRSQNQSEMANRAEINRRRQEDIDRNEGKQIREISEKIEKLSAPVKKRDLKSAEKMAEISMELANIYSQVIIHDVIYSFTAGLEQKLFRQAFYKCIESLRTGSNSAAPDARLIRAVTQKLLLNGIVYYENLIATYETQFHVALTDALTWQSGSPSDEELCEQYIELPIGIQKFDSATQKTAIKSLSRHLISLGDLHRYKSLIDGSENYEISKSCYQKSSQLWPSTGHPYNQLGIVVYYSMLYRSARRARLVPVDVLSRQRQKRVIDEFFCLTRALACSHPYEVAKDRLKQRIDAMRTKVAKYQPVLDKESGIVKEQGNVLRRLQRIRQIWIHPITETSQDGTGERIVDDVLVHFMEHSKAKLHRRAVSYLCDTFGMLVTKIGMDHFESVSERAFGLLYASLSKSETDFSADQLVKFSAMFIYAAQVNFDKSTPSTSKSQLHTAVRTIFTYFLVLLEHISTHTTLLLPAANVIATWILHADTEELLSYLEHLEPLSSTIISSFSNFPPNLESEAENPENVTTPEAILLASFFKIYEPNPTPVRCSRSTNISQAVEKLKILGFSAEKSEKSGENGKQKLGDGLEEPKSREQMIDEQRGLGKTTIVIHPEYLIPDTNVLIGDLQLMKNLLETAQKNKKFQILVPTTVLDELQYIAKLSPLDSKSNSEAHDPERISKAKIAVAWLKEQAKQKTGHLYTLTTTGKRLPTLSIVSEDLEGHEMTTNDDMILNSALRWSESLPGSTAPSATEISQKCVLITGDRGLTIKAIGNNFPCRGISNFTKWIINV</sequence>
<reference evidence="8 9" key="1">
    <citation type="journal article" date="1998" name="Science">
        <title>Genome sequence of the nematode C. elegans: a platform for investigating biology.</title>
        <authorList>
            <consortium name="The C. elegans sequencing consortium"/>
            <person name="Sulson J.E."/>
            <person name="Waterston R."/>
        </authorList>
    </citation>
    <scope>NUCLEOTIDE SEQUENCE [LARGE SCALE GENOMIC DNA]</scope>
    <source>
        <strain evidence="8 9">Bristol N2</strain>
    </source>
</reference>
<dbReference type="SUPFAM" id="SSF88723">
    <property type="entry name" value="PIN domain-like"/>
    <property type="match status" value="1"/>
</dbReference>
<dbReference type="PANTHER" id="PTHR15696">
    <property type="entry name" value="SMG-7 SUPPRESSOR WITH MORPHOLOGICAL EFFECT ON GENITALIA PROTEIN 7"/>
    <property type="match status" value="1"/>
</dbReference>
<feature type="compositionally biased region" description="Basic and acidic residues" evidence="6">
    <location>
        <begin position="374"/>
        <end position="403"/>
    </location>
</feature>
<dbReference type="CDD" id="cd09885">
    <property type="entry name" value="PIN_Smg6-like"/>
    <property type="match status" value="1"/>
</dbReference>
<feature type="compositionally biased region" description="Polar residues" evidence="6">
    <location>
        <begin position="33"/>
        <end position="43"/>
    </location>
</feature>
<evidence type="ECO:0000256" key="6">
    <source>
        <dbReference type="SAM" id="MobiDB-lite"/>
    </source>
</evidence>
<feature type="compositionally biased region" description="Basic and acidic residues" evidence="6">
    <location>
        <begin position="44"/>
        <end position="53"/>
    </location>
</feature>
<dbReference type="CTD" id="175367"/>
<dbReference type="SUPFAM" id="SSF48452">
    <property type="entry name" value="TPR-like"/>
    <property type="match status" value="1"/>
</dbReference>
<evidence type="ECO:0000259" key="7">
    <source>
        <dbReference type="SMART" id="SM00670"/>
    </source>
</evidence>
<dbReference type="AlphaFoldDB" id="Q9BL68"/>
<organism evidence="8 9">
    <name type="scientific">Caenorhabditis elegans</name>
    <dbReference type="NCBI Taxonomy" id="6239"/>
    <lineage>
        <taxon>Eukaryota</taxon>
        <taxon>Metazoa</taxon>
        <taxon>Ecdysozoa</taxon>
        <taxon>Nematoda</taxon>
        <taxon>Chromadorea</taxon>
        <taxon>Rhabditida</taxon>
        <taxon>Rhabditina</taxon>
        <taxon>Rhabditomorpha</taxon>
        <taxon>Rhabditoidea</taxon>
        <taxon>Rhabditidae</taxon>
        <taxon>Peloderinae</taxon>
        <taxon>Caenorhabditis</taxon>
    </lineage>
</organism>
<feature type="compositionally biased region" description="Polar residues" evidence="6">
    <location>
        <begin position="1"/>
        <end position="12"/>
    </location>
</feature>
<feature type="compositionally biased region" description="Basic and acidic residues" evidence="6">
    <location>
        <begin position="268"/>
        <end position="288"/>
    </location>
</feature>